<evidence type="ECO:0000313" key="5">
    <source>
        <dbReference type="EMBL" id="KAJ8942481.1"/>
    </source>
</evidence>
<evidence type="ECO:0000259" key="4">
    <source>
        <dbReference type="PROSITE" id="PS50002"/>
    </source>
</evidence>
<evidence type="ECO:0000313" key="6">
    <source>
        <dbReference type="Proteomes" id="UP001162162"/>
    </source>
</evidence>
<feature type="compositionally biased region" description="Low complexity" evidence="3">
    <location>
        <begin position="112"/>
        <end position="127"/>
    </location>
</feature>
<dbReference type="AlphaFoldDB" id="A0AAV8XUW8"/>
<feature type="domain" description="SH3" evidence="4">
    <location>
        <begin position="180"/>
        <end position="212"/>
    </location>
</feature>
<feature type="region of interest" description="Disordered" evidence="3">
    <location>
        <begin position="112"/>
        <end position="179"/>
    </location>
</feature>
<gene>
    <name evidence="5" type="ORF">NQ318_017776</name>
</gene>
<evidence type="ECO:0000256" key="2">
    <source>
        <dbReference type="PROSITE-ProRule" id="PRU00192"/>
    </source>
</evidence>
<accession>A0AAV8XUW8</accession>
<dbReference type="Pfam" id="PF00018">
    <property type="entry name" value="SH3_1"/>
    <property type="match status" value="1"/>
</dbReference>
<comment type="caution">
    <text evidence="5">The sequence shown here is derived from an EMBL/GenBank/DDBJ whole genome shotgun (WGS) entry which is preliminary data.</text>
</comment>
<sequence>MVPAALAKATFKSFIMYILELVGTAFIFDNVDVGKQLHLNTSSFQIFPLQIGVPKLTNSRNNPHIKGISSSFNGSTGSLASSKKSFEYEAPITNNLWPVSSSNTTTVNNTRQYTTTTSNSSNHANYYGKPNTTLNSLPNQVIANASKSKVNERKQFHSESPSPPMPSIPPPSPLKEPEDFNIPYGIALYDYQGTHPSDLSFQGNDVIILLRE</sequence>
<dbReference type="Gene3D" id="2.30.30.40">
    <property type="entry name" value="SH3 Domains"/>
    <property type="match status" value="1"/>
</dbReference>
<keyword evidence="1 2" id="KW-0728">SH3 domain</keyword>
<dbReference type="Proteomes" id="UP001162162">
    <property type="component" value="Unassembled WGS sequence"/>
</dbReference>
<name>A0AAV8XUW8_9CUCU</name>
<dbReference type="InterPro" id="IPR001452">
    <property type="entry name" value="SH3_domain"/>
</dbReference>
<proteinExistence type="predicted"/>
<dbReference type="SUPFAM" id="SSF50044">
    <property type="entry name" value="SH3-domain"/>
    <property type="match status" value="1"/>
</dbReference>
<dbReference type="EMBL" id="JAPWTK010000324">
    <property type="protein sequence ID" value="KAJ8942481.1"/>
    <property type="molecule type" value="Genomic_DNA"/>
</dbReference>
<keyword evidence="6" id="KW-1185">Reference proteome</keyword>
<evidence type="ECO:0000256" key="3">
    <source>
        <dbReference type="SAM" id="MobiDB-lite"/>
    </source>
</evidence>
<feature type="compositionally biased region" description="Polar residues" evidence="3">
    <location>
        <begin position="130"/>
        <end position="148"/>
    </location>
</feature>
<evidence type="ECO:0000256" key="1">
    <source>
        <dbReference type="ARBA" id="ARBA00022443"/>
    </source>
</evidence>
<organism evidence="5 6">
    <name type="scientific">Aromia moschata</name>
    <dbReference type="NCBI Taxonomy" id="1265417"/>
    <lineage>
        <taxon>Eukaryota</taxon>
        <taxon>Metazoa</taxon>
        <taxon>Ecdysozoa</taxon>
        <taxon>Arthropoda</taxon>
        <taxon>Hexapoda</taxon>
        <taxon>Insecta</taxon>
        <taxon>Pterygota</taxon>
        <taxon>Neoptera</taxon>
        <taxon>Endopterygota</taxon>
        <taxon>Coleoptera</taxon>
        <taxon>Polyphaga</taxon>
        <taxon>Cucujiformia</taxon>
        <taxon>Chrysomeloidea</taxon>
        <taxon>Cerambycidae</taxon>
        <taxon>Cerambycinae</taxon>
        <taxon>Callichromatini</taxon>
        <taxon>Aromia</taxon>
    </lineage>
</organism>
<dbReference type="InterPro" id="IPR036028">
    <property type="entry name" value="SH3-like_dom_sf"/>
</dbReference>
<reference evidence="5" key="1">
    <citation type="journal article" date="2023" name="Insect Mol. Biol.">
        <title>Genome sequencing provides insights into the evolution of gene families encoding plant cell wall-degrading enzymes in longhorned beetles.</title>
        <authorList>
            <person name="Shin N.R."/>
            <person name="Okamura Y."/>
            <person name="Kirsch R."/>
            <person name="Pauchet Y."/>
        </authorList>
    </citation>
    <scope>NUCLEOTIDE SEQUENCE</scope>
    <source>
        <strain evidence="5">AMC_N1</strain>
    </source>
</reference>
<protein>
    <recommendedName>
        <fullName evidence="4">SH3 domain-containing protein</fullName>
    </recommendedName>
</protein>
<dbReference type="PROSITE" id="PS50002">
    <property type="entry name" value="SH3"/>
    <property type="match status" value="1"/>
</dbReference>
<feature type="compositionally biased region" description="Pro residues" evidence="3">
    <location>
        <begin position="161"/>
        <end position="174"/>
    </location>
</feature>